<sequence>MKRFSKFLIRLKPYRRLYKMFWMVFIITCLFAFQMVMLTFSYVVPHNQGGFYYWFKGLSFLLAESRQEPNSAQGFIFAATIIGYIPIIPIIPVLYFTFANWFIQEKLSDKYIEVPKEKYLYWTKFIHFSGIAVVFIFIPGILTYMDGGGLLPNQAFNAIGGAFSDDFGERVAGVSAFLYYGVGCVFATIIIFWTIGMFLAWVGRQIQKVIDMYTAWRDQVKEAKREAKLQKLEAKAQRKNKNEDE</sequence>
<evidence type="ECO:0000256" key="1">
    <source>
        <dbReference type="SAM" id="Coils"/>
    </source>
</evidence>
<proteinExistence type="predicted"/>
<name>A0A2K9LUT9_SPISQ</name>
<keyword evidence="2" id="KW-1133">Transmembrane helix</keyword>
<dbReference type="AlphaFoldDB" id="A0A2K9LUT9"/>
<protein>
    <recommendedName>
        <fullName evidence="5">Transmembrane protein</fullName>
    </recommendedName>
</protein>
<feature type="transmembrane region" description="Helical" evidence="2">
    <location>
        <begin position="177"/>
        <end position="202"/>
    </location>
</feature>
<dbReference type="RefSeq" id="WP_101780842.1">
    <property type="nucleotide sequence ID" value="NZ_CP025543.1"/>
</dbReference>
<dbReference type="Proteomes" id="UP000234790">
    <property type="component" value="Chromosome"/>
</dbReference>
<evidence type="ECO:0000313" key="4">
    <source>
        <dbReference type="Proteomes" id="UP000234790"/>
    </source>
</evidence>
<dbReference type="EMBL" id="CP025543">
    <property type="protein sequence ID" value="AUM62790.1"/>
    <property type="molecule type" value="Genomic_DNA"/>
</dbReference>
<keyword evidence="4" id="KW-1185">Reference proteome</keyword>
<keyword evidence="2" id="KW-0812">Transmembrane</keyword>
<feature type="transmembrane region" description="Helical" evidence="2">
    <location>
        <begin position="75"/>
        <end position="98"/>
    </location>
</feature>
<gene>
    <name evidence="3" type="ORF">SMONO_v1c05410</name>
</gene>
<keyword evidence="2" id="KW-0472">Membrane</keyword>
<keyword evidence="1" id="KW-0175">Coiled coil</keyword>
<dbReference type="KEGG" id="smoo:SMONO_v1c05410"/>
<reference evidence="3 4" key="1">
    <citation type="submission" date="2017-12" db="EMBL/GenBank/DDBJ databases">
        <title>Complete genome sequence of Spiroplasma monobiae MQ-1 (ATCC 33825).</title>
        <authorList>
            <person name="Tsai Y.-M."/>
            <person name="Lo W.-S."/>
            <person name="Wu P.-S."/>
            <person name="Cho S.-T."/>
            <person name="Kuo C.-H."/>
        </authorList>
    </citation>
    <scope>NUCLEOTIDE SEQUENCE [LARGE SCALE GENOMIC DNA]</scope>
    <source>
        <strain evidence="3 4">MQ-1</strain>
    </source>
</reference>
<feature type="coiled-coil region" evidence="1">
    <location>
        <begin position="206"/>
        <end position="244"/>
    </location>
</feature>
<evidence type="ECO:0000256" key="2">
    <source>
        <dbReference type="SAM" id="Phobius"/>
    </source>
</evidence>
<accession>A0A2K9LUT9</accession>
<organism evidence="3 4">
    <name type="scientific">Spiroplasma monobiae MQ-1</name>
    <dbReference type="NCBI Taxonomy" id="1336748"/>
    <lineage>
        <taxon>Bacteria</taxon>
        <taxon>Bacillati</taxon>
        <taxon>Mycoplasmatota</taxon>
        <taxon>Mollicutes</taxon>
        <taxon>Entomoplasmatales</taxon>
        <taxon>Spiroplasmataceae</taxon>
        <taxon>Spiroplasma</taxon>
    </lineage>
</organism>
<evidence type="ECO:0000313" key="3">
    <source>
        <dbReference type="EMBL" id="AUM62790.1"/>
    </source>
</evidence>
<feature type="transmembrane region" description="Helical" evidence="2">
    <location>
        <begin position="119"/>
        <end position="142"/>
    </location>
</feature>
<feature type="transmembrane region" description="Helical" evidence="2">
    <location>
        <begin position="21"/>
        <end position="44"/>
    </location>
</feature>
<dbReference type="OrthoDB" id="389038at2"/>
<evidence type="ECO:0008006" key="5">
    <source>
        <dbReference type="Google" id="ProtNLM"/>
    </source>
</evidence>